<name>A0A2P5AYX9_PARAD</name>
<evidence type="ECO:0000256" key="1">
    <source>
        <dbReference type="ARBA" id="ARBA00012513"/>
    </source>
</evidence>
<keyword evidence="6" id="KW-0067">ATP-binding</keyword>
<evidence type="ECO:0000259" key="10">
    <source>
        <dbReference type="PROSITE" id="PS50011"/>
    </source>
</evidence>
<dbReference type="GO" id="GO:0005524">
    <property type="term" value="F:ATP binding"/>
    <property type="evidence" value="ECO:0007669"/>
    <property type="project" value="UniProtKB-KW"/>
</dbReference>
<keyword evidence="2" id="KW-0723">Serine/threonine-protein kinase</keyword>
<dbReference type="SUPFAM" id="SSF56112">
    <property type="entry name" value="Protein kinase-like (PK-like)"/>
    <property type="match status" value="1"/>
</dbReference>
<keyword evidence="5 11" id="KW-0418">Kinase</keyword>
<dbReference type="Gene3D" id="1.10.510.10">
    <property type="entry name" value="Transferase(Phosphotransferase) domain 1"/>
    <property type="match status" value="1"/>
</dbReference>
<dbReference type="InterPro" id="IPR001245">
    <property type="entry name" value="Ser-Thr/Tyr_kinase_cat_dom"/>
</dbReference>
<dbReference type="InterPro" id="IPR011989">
    <property type="entry name" value="ARM-like"/>
</dbReference>
<keyword evidence="4" id="KW-0547">Nucleotide-binding</keyword>
<dbReference type="Pfam" id="PF07714">
    <property type="entry name" value="PK_Tyr_Ser-Thr"/>
    <property type="match status" value="1"/>
</dbReference>
<comment type="catalytic activity">
    <reaction evidence="8">
        <text>L-seryl-[protein] + ATP = O-phospho-L-seryl-[protein] + ADP + H(+)</text>
        <dbReference type="Rhea" id="RHEA:17989"/>
        <dbReference type="Rhea" id="RHEA-COMP:9863"/>
        <dbReference type="Rhea" id="RHEA-COMP:11604"/>
        <dbReference type="ChEBI" id="CHEBI:15378"/>
        <dbReference type="ChEBI" id="CHEBI:29999"/>
        <dbReference type="ChEBI" id="CHEBI:30616"/>
        <dbReference type="ChEBI" id="CHEBI:83421"/>
        <dbReference type="ChEBI" id="CHEBI:456216"/>
        <dbReference type="EC" id="2.7.11.1"/>
    </reaction>
</comment>
<dbReference type="Gene3D" id="1.25.10.10">
    <property type="entry name" value="Leucine-rich Repeat Variant"/>
    <property type="match status" value="1"/>
</dbReference>
<comment type="catalytic activity">
    <reaction evidence="7">
        <text>L-threonyl-[protein] + ATP = O-phospho-L-threonyl-[protein] + ADP + H(+)</text>
        <dbReference type="Rhea" id="RHEA:46608"/>
        <dbReference type="Rhea" id="RHEA-COMP:11060"/>
        <dbReference type="Rhea" id="RHEA-COMP:11605"/>
        <dbReference type="ChEBI" id="CHEBI:15378"/>
        <dbReference type="ChEBI" id="CHEBI:30013"/>
        <dbReference type="ChEBI" id="CHEBI:30616"/>
        <dbReference type="ChEBI" id="CHEBI:61977"/>
        <dbReference type="ChEBI" id="CHEBI:456216"/>
        <dbReference type="EC" id="2.7.11.1"/>
    </reaction>
</comment>
<dbReference type="STRING" id="3476.A0A2P5AYX9"/>
<dbReference type="InterPro" id="IPR053235">
    <property type="entry name" value="Ser_Thr_kinase"/>
</dbReference>
<dbReference type="InterPro" id="IPR000719">
    <property type="entry name" value="Prot_kinase_dom"/>
</dbReference>
<dbReference type="AlphaFoldDB" id="A0A2P5AYX9"/>
<feature type="compositionally biased region" description="Low complexity" evidence="9">
    <location>
        <begin position="347"/>
        <end position="356"/>
    </location>
</feature>
<evidence type="ECO:0000313" key="11">
    <source>
        <dbReference type="EMBL" id="PON41696.1"/>
    </source>
</evidence>
<comment type="caution">
    <text evidence="11">The sequence shown here is derived from an EMBL/GenBank/DDBJ whole genome shotgun (WGS) entry which is preliminary data.</text>
</comment>
<dbReference type="InterPro" id="IPR016024">
    <property type="entry name" value="ARM-type_fold"/>
</dbReference>
<dbReference type="OrthoDB" id="8693905at2759"/>
<protein>
    <recommendedName>
        <fullName evidence="1">non-specific serine/threonine protein kinase</fullName>
        <ecNumber evidence="1">2.7.11.1</ecNumber>
    </recommendedName>
</protein>
<dbReference type="SUPFAM" id="SSF48371">
    <property type="entry name" value="ARM repeat"/>
    <property type="match status" value="1"/>
</dbReference>
<keyword evidence="12" id="KW-1185">Reference proteome</keyword>
<feature type="compositionally biased region" description="Polar residues" evidence="9">
    <location>
        <begin position="182"/>
        <end position="203"/>
    </location>
</feature>
<evidence type="ECO:0000256" key="9">
    <source>
        <dbReference type="SAM" id="MobiDB-lite"/>
    </source>
</evidence>
<reference evidence="12" key="1">
    <citation type="submission" date="2016-06" db="EMBL/GenBank/DDBJ databases">
        <title>Parallel loss of symbiosis genes in relatives of nitrogen-fixing non-legume Parasponia.</title>
        <authorList>
            <person name="Van Velzen R."/>
            <person name="Holmer R."/>
            <person name="Bu F."/>
            <person name="Rutten L."/>
            <person name="Van Zeijl A."/>
            <person name="Liu W."/>
            <person name="Santuari L."/>
            <person name="Cao Q."/>
            <person name="Sharma T."/>
            <person name="Shen D."/>
            <person name="Roswanjaya Y."/>
            <person name="Wardhani T."/>
            <person name="Kalhor M.S."/>
            <person name="Jansen J."/>
            <person name="Van den Hoogen J."/>
            <person name="Gungor B."/>
            <person name="Hartog M."/>
            <person name="Hontelez J."/>
            <person name="Verver J."/>
            <person name="Yang W.-C."/>
            <person name="Schijlen E."/>
            <person name="Repin R."/>
            <person name="Schilthuizen M."/>
            <person name="Schranz E."/>
            <person name="Heidstra R."/>
            <person name="Miyata K."/>
            <person name="Fedorova E."/>
            <person name="Kohlen W."/>
            <person name="Bisseling T."/>
            <person name="Smit S."/>
            <person name="Geurts R."/>
        </authorList>
    </citation>
    <scope>NUCLEOTIDE SEQUENCE [LARGE SCALE GENOMIC DNA]</scope>
    <source>
        <strain evidence="12">cv. WU1-14</strain>
    </source>
</reference>
<evidence type="ECO:0000256" key="4">
    <source>
        <dbReference type="ARBA" id="ARBA00022741"/>
    </source>
</evidence>
<sequence>MSQVIEMSGVCAASDIWSVGCTVIELLTCVPPYYDLQPMPALFRIVQDVHPPIPDSLSTDITDFLKQCFKKWTGVKRPCPCVITITAAGAEATTIIVARVKSTDARQRPDAKTLLSHPWIKNCRRALQSSIRHNATLRHIQEDGVPGDAEILNGDNQSSGGSPSMEKVEIAASAMKADSMKEVSSTDVVDTTNSDQIPASDSNLVDDRTENPEDDLSDQVPTLAIHEKSSLQNGLGKVSSNREVTTSEEAELLELPQPSSHDEVLVNGDVGSPVSKMINGGKASSSSNTTRPFGFGQRNQDTSFQKVVKMSVTIGGNELSRFSDTPGDASLDDLFHPLDRHPEDQTTEASTSASASNINQGSSPINDSGKSDLATKLRATMAQKQIENDMGQENGGGGNLFSFMMGYLKDGVIDIDGLVFDEKLPGENLFPQAVEFSRLVQSLKPEESEEVIVPACQKLIAIFHRCPEQKIFFVTQHGLLPLMELLEVPKTRVICSVLQIINQIIKDNTDFQENACLVGLGFQVTAPPLVLVLPKLLYIEMCFDGITLTVDAANISQVTWQIPVVMGFAVPDRPREVRMEAAYFLQQLCQSR</sequence>
<evidence type="ECO:0000313" key="12">
    <source>
        <dbReference type="Proteomes" id="UP000237105"/>
    </source>
</evidence>
<evidence type="ECO:0000256" key="5">
    <source>
        <dbReference type="ARBA" id="ARBA00022777"/>
    </source>
</evidence>
<dbReference type="Proteomes" id="UP000237105">
    <property type="component" value="Unassembled WGS sequence"/>
</dbReference>
<dbReference type="EMBL" id="JXTB01000409">
    <property type="protein sequence ID" value="PON41696.1"/>
    <property type="molecule type" value="Genomic_DNA"/>
</dbReference>
<accession>A0A2P5AYX9</accession>
<evidence type="ECO:0000256" key="2">
    <source>
        <dbReference type="ARBA" id="ARBA00022527"/>
    </source>
</evidence>
<proteinExistence type="predicted"/>
<evidence type="ECO:0000256" key="3">
    <source>
        <dbReference type="ARBA" id="ARBA00022679"/>
    </source>
</evidence>
<dbReference type="GO" id="GO:0004674">
    <property type="term" value="F:protein serine/threonine kinase activity"/>
    <property type="evidence" value="ECO:0007669"/>
    <property type="project" value="UniProtKB-KW"/>
</dbReference>
<gene>
    <name evidence="11" type="ORF">PanWU01x14_287590</name>
</gene>
<dbReference type="PANTHER" id="PTHR24361:SF433">
    <property type="entry name" value="PROTEIN KINASE DOMAIN-CONTAINING PROTEIN"/>
    <property type="match status" value="1"/>
</dbReference>
<feature type="region of interest" description="Disordered" evidence="9">
    <location>
        <begin position="318"/>
        <end position="371"/>
    </location>
</feature>
<dbReference type="PROSITE" id="PS50011">
    <property type="entry name" value="PROTEIN_KINASE_DOM"/>
    <property type="match status" value="1"/>
</dbReference>
<feature type="region of interest" description="Disordered" evidence="9">
    <location>
        <begin position="142"/>
        <end position="217"/>
    </location>
</feature>
<feature type="region of interest" description="Disordered" evidence="9">
    <location>
        <begin position="278"/>
        <end position="298"/>
    </location>
</feature>
<evidence type="ECO:0000256" key="7">
    <source>
        <dbReference type="ARBA" id="ARBA00047899"/>
    </source>
</evidence>
<dbReference type="GO" id="GO:0005737">
    <property type="term" value="C:cytoplasm"/>
    <property type="evidence" value="ECO:0007669"/>
    <property type="project" value="TreeGrafter"/>
</dbReference>
<evidence type="ECO:0000256" key="8">
    <source>
        <dbReference type="ARBA" id="ARBA00048679"/>
    </source>
</evidence>
<dbReference type="InterPro" id="IPR011009">
    <property type="entry name" value="Kinase-like_dom_sf"/>
</dbReference>
<feature type="compositionally biased region" description="Polar residues" evidence="9">
    <location>
        <begin position="282"/>
        <end position="298"/>
    </location>
</feature>
<feature type="domain" description="Protein kinase" evidence="10">
    <location>
        <begin position="1"/>
        <end position="120"/>
    </location>
</feature>
<evidence type="ECO:0000256" key="6">
    <source>
        <dbReference type="ARBA" id="ARBA00022840"/>
    </source>
</evidence>
<dbReference type="EC" id="2.7.11.1" evidence="1"/>
<dbReference type="PANTHER" id="PTHR24361">
    <property type="entry name" value="MITOGEN-ACTIVATED KINASE KINASE KINASE"/>
    <property type="match status" value="1"/>
</dbReference>
<feature type="compositionally biased region" description="Polar residues" evidence="9">
    <location>
        <begin position="357"/>
        <end position="368"/>
    </location>
</feature>
<organism evidence="11 12">
    <name type="scientific">Parasponia andersonii</name>
    <name type="common">Sponia andersonii</name>
    <dbReference type="NCBI Taxonomy" id="3476"/>
    <lineage>
        <taxon>Eukaryota</taxon>
        <taxon>Viridiplantae</taxon>
        <taxon>Streptophyta</taxon>
        <taxon>Embryophyta</taxon>
        <taxon>Tracheophyta</taxon>
        <taxon>Spermatophyta</taxon>
        <taxon>Magnoliopsida</taxon>
        <taxon>eudicotyledons</taxon>
        <taxon>Gunneridae</taxon>
        <taxon>Pentapetalae</taxon>
        <taxon>rosids</taxon>
        <taxon>fabids</taxon>
        <taxon>Rosales</taxon>
        <taxon>Cannabaceae</taxon>
        <taxon>Parasponia</taxon>
    </lineage>
</organism>
<feature type="compositionally biased region" description="Basic and acidic residues" evidence="9">
    <location>
        <begin position="333"/>
        <end position="344"/>
    </location>
</feature>
<keyword evidence="3" id="KW-0808">Transferase</keyword>